<name>A0A0D1ZNI2_9EURO</name>
<dbReference type="AlphaFoldDB" id="A0A0D1ZNI2"/>
<proteinExistence type="predicted"/>
<accession>A0A0D1ZNI2</accession>
<dbReference type="HOGENOM" id="CLU_1023196_0_0_1"/>
<evidence type="ECO:0000313" key="1">
    <source>
        <dbReference type="EMBL" id="KIW14397.1"/>
    </source>
</evidence>
<sequence length="272" mass="31166">MAPRKFGEFNGLEAGMKWFQQDGGRVTITREFWSGPRVLPDGCRLALALTELCSERGIGRVYVLARHPDPANIHRERERSRAAMRFQEVPELCYVPELWTAEEIEAWPNLKPIEQLSRLCARNWVVDRLTVLPIDVQLVEKAPKTLFLQAGTTATVTLYIHTQLYAGLTKDMRKMCNKEPEFTSNFDRDRVTGCHYMIKNNSLQSLKSFRVDTGEALLDQFEKWHREAFENGNELVMTFETLMNFMIDAGLSAVSDGHAYGEQGEVEEEEDS</sequence>
<dbReference type="OrthoDB" id="5424338at2759"/>
<dbReference type="EMBL" id="KN847496">
    <property type="protein sequence ID" value="KIW14397.1"/>
    <property type="molecule type" value="Genomic_DNA"/>
</dbReference>
<dbReference type="GeneID" id="27334262"/>
<reference evidence="1 2" key="1">
    <citation type="submission" date="2015-01" db="EMBL/GenBank/DDBJ databases">
        <title>The Genome Sequence of Exophiala spinifera CBS89968.</title>
        <authorList>
            <consortium name="The Broad Institute Genomics Platform"/>
            <person name="Cuomo C."/>
            <person name="de Hoog S."/>
            <person name="Gorbushina A."/>
            <person name="Stielow B."/>
            <person name="Teixiera M."/>
            <person name="Abouelleil A."/>
            <person name="Chapman S.B."/>
            <person name="Priest M."/>
            <person name="Young S.K."/>
            <person name="Wortman J."/>
            <person name="Nusbaum C."/>
            <person name="Birren B."/>
        </authorList>
    </citation>
    <scope>NUCLEOTIDE SEQUENCE [LARGE SCALE GENOMIC DNA]</scope>
    <source>
        <strain evidence="1 2">CBS 89968</strain>
    </source>
</reference>
<dbReference type="Proteomes" id="UP000053328">
    <property type="component" value="Unassembled WGS sequence"/>
</dbReference>
<dbReference type="VEuPathDB" id="FungiDB:PV08_07179"/>
<keyword evidence="2" id="KW-1185">Reference proteome</keyword>
<dbReference type="RefSeq" id="XP_016234613.1">
    <property type="nucleotide sequence ID" value="XM_016381511.1"/>
</dbReference>
<evidence type="ECO:0000313" key="2">
    <source>
        <dbReference type="Proteomes" id="UP000053328"/>
    </source>
</evidence>
<organism evidence="1 2">
    <name type="scientific">Exophiala spinifera</name>
    <dbReference type="NCBI Taxonomy" id="91928"/>
    <lineage>
        <taxon>Eukaryota</taxon>
        <taxon>Fungi</taxon>
        <taxon>Dikarya</taxon>
        <taxon>Ascomycota</taxon>
        <taxon>Pezizomycotina</taxon>
        <taxon>Eurotiomycetes</taxon>
        <taxon>Chaetothyriomycetidae</taxon>
        <taxon>Chaetothyriales</taxon>
        <taxon>Herpotrichiellaceae</taxon>
        <taxon>Exophiala</taxon>
    </lineage>
</organism>
<protein>
    <submittedName>
        <fullName evidence="1">Uncharacterized protein</fullName>
    </submittedName>
</protein>
<gene>
    <name evidence="1" type="ORF">PV08_07179</name>
</gene>